<protein>
    <submittedName>
        <fullName evidence="1">Phosphatidylinositol kinase- protein kinase tor1</fullName>
        <ecNumber evidence="1">2.7.11.1</ecNumber>
    </submittedName>
</protein>
<evidence type="ECO:0000313" key="1">
    <source>
        <dbReference type="EMBL" id="KAJ2883595.1"/>
    </source>
</evidence>
<feature type="non-terminal residue" evidence="1">
    <location>
        <position position="439"/>
    </location>
</feature>
<dbReference type="EC" id="2.7.11.1" evidence="1"/>
<proteinExistence type="predicted"/>
<name>A0ACC1LUZ7_9FUNG</name>
<organism evidence="1 2">
    <name type="scientific">Coemansia aciculifera</name>
    <dbReference type="NCBI Taxonomy" id="417176"/>
    <lineage>
        <taxon>Eukaryota</taxon>
        <taxon>Fungi</taxon>
        <taxon>Fungi incertae sedis</taxon>
        <taxon>Zoopagomycota</taxon>
        <taxon>Kickxellomycotina</taxon>
        <taxon>Kickxellomycetes</taxon>
        <taxon>Kickxellales</taxon>
        <taxon>Kickxellaceae</taxon>
        <taxon>Coemansia</taxon>
    </lineage>
</organism>
<sequence length="439" mass="50042">MLTELEEVITYKSVQDDAERSAAIVNTWRKRLSGIQQDVGMWQKLLRLHSMVLRPILDLDTWIKYVNMCRKTGQMTIARNAIFQLLQDESNYLEELHGADIQKIPHKLLIQVHEYARLKAQMAQQQQQRQHSLDGRGLAYMAGKNDGGLESTSLDMAVRLSQHPALVYMYLKYKWAIGERRDAFQMIETFASDYSSKVGFDLQAPEAFADHIDARALESYNGHMGVADDSKTIHLLSRFYFKRAEWLVKIEQRHLLVQEARTKAGLGHKDELHSLRQSTRASTNARRSGRGSVSAGSGANGAIMASSSGVALAGDGGSQMDQDCEYLYKLKGDRIKETILESYHAATVLDRKWYKAWHSLALRHFFETQQYSEEHSSVTEDIIEKHVVPAVNGFFRAIQLSKSDTTLQDTLRLLTAWFNYSKYERVAQAVQDRFNTVSI</sequence>
<dbReference type="Proteomes" id="UP001139981">
    <property type="component" value="Unassembled WGS sequence"/>
</dbReference>
<keyword evidence="1" id="KW-0808">Transferase</keyword>
<comment type="caution">
    <text evidence="1">The sequence shown here is derived from an EMBL/GenBank/DDBJ whole genome shotgun (WGS) entry which is preliminary data.</text>
</comment>
<gene>
    <name evidence="1" type="primary">TOR1_5</name>
    <name evidence="1" type="ORF">IWW38_005528</name>
</gene>
<reference evidence="1" key="1">
    <citation type="submission" date="2022-07" db="EMBL/GenBank/DDBJ databases">
        <title>Phylogenomic reconstructions and comparative analyses of Kickxellomycotina fungi.</title>
        <authorList>
            <person name="Reynolds N.K."/>
            <person name="Stajich J.E."/>
            <person name="Barry K."/>
            <person name="Grigoriev I.V."/>
            <person name="Crous P."/>
            <person name="Smith M.E."/>
        </authorList>
    </citation>
    <scope>NUCLEOTIDE SEQUENCE</scope>
    <source>
        <strain evidence="1">CBS 190363</strain>
    </source>
</reference>
<evidence type="ECO:0000313" key="2">
    <source>
        <dbReference type="Proteomes" id="UP001139981"/>
    </source>
</evidence>
<keyword evidence="2" id="KW-1185">Reference proteome</keyword>
<dbReference type="EMBL" id="JANBVB010002630">
    <property type="protein sequence ID" value="KAJ2883595.1"/>
    <property type="molecule type" value="Genomic_DNA"/>
</dbReference>
<accession>A0ACC1LUZ7</accession>
<keyword evidence="1" id="KW-0418">Kinase</keyword>